<feature type="transmembrane region" description="Helical" evidence="7">
    <location>
        <begin position="75"/>
        <end position="94"/>
    </location>
</feature>
<feature type="transmembrane region" description="Helical" evidence="7">
    <location>
        <begin position="106"/>
        <end position="125"/>
    </location>
</feature>
<name>A0A7S1F1S9_NOCSC</name>
<proteinExistence type="inferred from homology"/>
<accession>A0A7S1F1S9</accession>
<evidence type="ECO:0000256" key="6">
    <source>
        <dbReference type="RuleBase" id="RU000477"/>
    </source>
</evidence>
<dbReference type="GO" id="GO:0016020">
    <property type="term" value="C:membrane"/>
    <property type="evidence" value="ECO:0007669"/>
    <property type="project" value="UniProtKB-SubCell"/>
</dbReference>
<comment type="subcellular location">
    <subcellularLocation>
        <location evidence="1">Membrane</location>
        <topology evidence="1">Multi-pass membrane protein</topology>
    </subcellularLocation>
</comment>
<evidence type="ECO:0000256" key="5">
    <source>
        <dbReference type="ARBA" id="ARBA00023136"/>
    </source>
</evidence>
<dbReference type="Gene3D" id="1.20.1080.10">
    <property type="entry name" value="Glycerol uptake facilitator protein"/>
    <property type="match status" value="3"/>
</dbReference>
<dbReference type="PANTHER" id="PTHR45724:SF13">
    <property type="entry name" value="AQUAPORIN NIP1-1-RELATED"/>
    <property type="match status" value="1"/>
</dbReference>
<dbReference type="InterPro" id="IPR000425">
    <property type="entry name" value="MIP"/>
</dbReference>
<sequence>MVSTYAVATVSGANLNPSVSLSLWISGRLSFQSMLGYIFAQVSAGISAVTVLRAFNQPLEELGSRVPFTLTHVVLVEMLFTTCLIFVFLNCVCGARRSPDVDQNQFFGLAIGSVIVAGGYISVKISGAMFNPACVIGLCMYGNSLWGLLYISVHVLSSLLACALFYGVRQTQPRPITESDDETAVLLPVRKETETRSFTRASKLLSEAVGVVVIAFTARLGSVTDCHVTPLAVGAAVMSMTYSLGDVSAHFNPAVTLAVVVSGRGKCSRIEGGLFALVQFLAAACVGIVGRVIEHQIKVHRNPIERFVFLEIAVGETLSTLMVVLAVLSVATVTTSWGQKDGLSFYSGLTVGACFVAGGFSLWGLSAGELNPVLSLATLAAEGSGPRSVVDFVTQVFFQVLGGLLAASAFALANPKEYKRKRFYA</sequence>
<dbReference type="InterPro" id="IPR023271">
    <property type="entry name" value="Aquaporin-like"/>
</dbReference>
<evidence type="ECO:0000256" key="3">
    <source>
        <dbReference type="ARBA" id="ARBA00022692"/>
    </source>
</evidence>
<dbReference type="PROSITE" id="PS00221">
    <property type="entry name" value="MIP"/>
    <property type="match status" value="2"/>
</dbReference>
<dbReference type="PANTHER" id="PTHR45724">
    <property type="entry name" value="AQUAPORIN NIP2-1"/>
    <property type="match status" value="1"/>
</dbReference>
<dbReference type="InterPro" id="IPR022357">
    <property type="entry name" value="MIP_CS"/>
</dbReference>
<evidence type="ECO:0000256" key="4">
    <source>
        <dbReference type="ARBA" id="ARBA00022989"/>
    </source>
</evidence>
<dbReference type="EMBL" id="HBFQ01018639">
    <property type="protein sequence ID" value="CAD8838695.1"/>
    <property type="molecule type" value="Transcribed_RNA"/>
</dbReference>
<evidence type="ECO:0000313" key="8">
    <source>
        <dbReference type="EMBL" id="CAD8838695.1"/>
    </source>
</evidence>
<feature type="transmembrane region" description="Helical" evidence="7">
    <location>
        <begin position="145"/>
        <end position="166"/>
    </location>
</feature>
<reference evidence="8" key="1">
    <citation type="submission" date="2021-01" db="EMBL/GenBank/DDBJ databases">
        <authorList>
            <person name="Corre E."/>
            <person name="Pelletier E."/>
            <person name="Niang G."/>
            <person name="Scheremetjew M."/>
            <person name="Finn R."/>
            <person name="Kale V."/>
            <person name="Holt S."/>
            <person name="Cochrane G."/>
            <person name="Meng A."/>
            <person name="Brown T."/>
            <person name="Cohen L."/>
        </authorList>
    </citation>
    <scope>NUCLEOTIDE SEQUENCE</scope>
</reference>
<protein>
    <recommendedName>
        <fullName evidence="9">Aquaporin</fullName>
    </recommendedName>
</protein>
<evidence type="ECO:0008006" key="9">
    <source>
        <dbReference type="Google" id="ProtNLM"/>
    </source>
</evidence>
<evidence type="ECO:0000256" key="7">
    <source>
        <dbReference type="SAM" id="Phobius"/>
    </source>
</evidence>
<feature type="transmembrane region" description="Helical" evidence="7">
    <location>
        <begin position="34"/>
        <end position="55"/>
    </location>
</feature>
<gene>
    <name evidence="8" type="ORF">NSCI0253_LOCUS13043</name>
</gene>
<keyword evidence="4 7" id="KW-1133">Transmembrane helix</keyword>
<feature type="transmembrane region" description="Helical" evidence="7">
    <location>
        <begin position="392"/>
        <end position="413"/>
    </location>
</feature>
<dbReference type="SUPFAM" id="SSF81338">
    <property type="entry name" value="Aquaporin-like"/>
    <property type="match status" value="2"/>
</dbReference>
<comment type="similarity">
    <text evidence="6">Belongs to the MIP/aquaporin (TC 1.A.8) family.</text>
</comment>
<organism evidence="8">
    <name type="scientific">Noctiluca scintillans</name>
    <name type="common">Sea sparkle</name>
    <name type="synonym">Red tide dinoflagellate</name>
    <dbReference type="NCBI Taxonomy" id="2966"/>
    <lineage>
        <taxon>Eukaryota</taxon>
        <taxon>Sar</taxon>
        <taxon>Alveolata</taxon>
        <taxon>Dinophyceae</taxon>
        <taxon>Noctilucales</taxon>
        <taxon>Noctilucaceae</taxon>
        <taxon>Noctiluca</taxon>
    </lineage>
</organism>
<dbReference type="PRINTS" id="PR00783">
    <property type="entry name" value="MINTRINSICP"/>
</dbReference>
<keyword evidence="5 7" id="KW-0472">Membrane</keyword>
<dbReference type="InterPro" id="IPR034294">
    <property type="entry name" value="Aquaporin_transptr"/>
</dbReference>
<feature type="transmembrane region" description="Helical" evidence="7">
    <location>
        <begin position="345"/>
        <end position="365"/>
    </location>
</feature>
<keyword evidence="3 6" id="KW-0812">Transmembrane</keyword>
<feature type="transmembrane region" description="Helical" evidence="7">
    <location>
        <begin position="313"/>
        <end position="333"/>
    </location>
</feature>
<keyword evidence="2 6" id="KW-0813">Transport</keyword>
<feature type="transmembrane region" description="Helical" evidence="7">
    <location>
        <begin position="274"/>
        <end position="293"/>
    </location>
</feature>
<evidence type="ECO:0000256" key="2">
    <source>
        <dbReference type="ARBA" id="ARBA00022448"/>
    </source>
</evidence>
<evidence type="ECO:0000256" key="1">
    <source>
        <dbReference type="ARBA" id="ARBA00004141"/>
    </source>
</evidence>
<dbReference type="AlphaFoldDB" id="A0A7S1F1S9"/>
<dbReference type="Pfam" id="PF00230">
    <property type="entry name" value="MIP"/>
    <property type="match status" value="2"/>
</dbReference>
<dbReference type="GO" id="GO:0015267">
    <property type="term" value="F:channel activity"/>
    <property type="evidence" value="ECO:0007669"/>
    <property type="project" value="InterPro"/>
</dbReference>